<sequence length="135" mass="14976">MSERMTVKICFEDSESPSALNEHFFFSLNVAEMNSVYDDITFKKISQGRQTFPCSSSRCAVAETTKSLSTSACHCNPSHESFSNNRIAKADQKIFFVIMAPTKLIFASIKTRHSVHISVGLGRRAATTSTACRLQ</sequence>
<dbReference type="Proteomes" id="UP000183832">
    <property type="component" value="Unassembled WGS sequence"/>
</dbReference>
<gene>
    <name evidence="1" type="ORF">CLUMA_CG016794</name>
</gene>
<proteinExistence type="predicted"/>
<name>A0A1J1IUL0_9DIPT</name>
<organism evidence="1 2">
    <name type="scientific">Clunio marinus</name>
    <dbReference type="NCBI Taxonomy" id="568069"/>
    <lineage>
        <taxon>Eukaryota</taxon>
        <taxon>Metazoa</taxon>
        <taxon>Ecdysozoa</taxon>
        <taxon>Arthropoda</taxon>
        <taxon>Hexapoda</taxon>
        <taxon>Insecta</taxon>
        <taxon>Pterygota</taxon>
        <taxon>Neoptera</taxon>
        <taxon>Endopterygota</taxon>
        <taxon>Diptera</taxon>
        <taxon>Nematocera</taxon>
        <taxon>Chironomoidea</taxon>
        <taxon>Chironomidae</taxon>
        <taxon>Clunio</taxon>
    </lineage>
</organism>
<dbReference type="EMBL" id="CVRI01000059">
    <property type="protein sequence ID" value="CRL03260.1"/>
    <property type="molecule type" value="Genomic_DNA"/>
</dbReference>
<protein>
    <submittedName>
        <fullName evidence="1">CLUMA_CG016794, isoform A</fullName>
    </submittedName>
</protein>
<accession>A0A1J1IUL0</accession>
<keyword evidence="2" id="KW-1185">Reference proteome</keyword>
<reference evidence="1 2" key="1">
    <citation type="submission" date="2015-04" db="EMBL/GenBank/DDBJ databases">
        <authorList>
            <person name="Syromyatnikov M.Y."/>
            <person name="Popov V.N."/>
        </authorList>
    </citation>
    <scope>NUCLEOTIDE SEQUENCE [LARGE SCALE GENOMIC DNA]</scope>
</reference>
<evidence type="ECO:0000313" key="2">
    <source>
        <dbReference type="Proteomes" id="UP000183832"/>
    </source>
</evidence>
<evidence type="ECO:0000313" key="1">
    <source>
        <dbReference type="EMBL" id="CRL03260.1"/>
    </source>
</evidence>
<dbReference type="AlphaFoldDB" id="A0A1J1IUL0"/>